<dbReference type="PROSITE" id="PS00107">
    <property type="entry name" value="PROTEIN_KINASE_ATP"/>
    <property type="match status" value="1"/>
</dbReference>
<evidence type="ECO:0000259" key="6">
    <source>
        <dbReference type="PROSITE" id="PS50011"/>
    </source>
</evidence>
<evidence type="ECO:0000256" key="5">
    <source>
        <dbReference type="PROSITE-ProRule" id="PRU10141"/>
    </source>
</evidence>
<dbReference type="KEGG" id="lrs:PX52LOC_07700"/>
<dbReference type="PROSITE" id="PS51833">
    <property type="entry name" value="HDOD"/>
    <property type="match status" value="1"/>
</dbReference>
<dbReference type="GO" id="GO:0005524">
    <property type="term" value="F:ATP binding"/>
    <property type="evidence" value="ECO:0007669"/>
    <property type="project" value="UniProtKB-UniRule"/>
</dbReference>
<dbReference type="Proteomes" id="UP000324974">
    <property type="component" value="Chromosome"/>
</dbReference>
<dbReference type="Gene3D" id="1.10.510.10">
    <property type="entry name" value="Transferase(Phosphotransferase) domain 1"/>
    <property type="match status" value="1"/>
</dbReference>
<dbReference type="SMART" id="SM00220">
    <property type="entry name" value="S_TKc"/>
    <property type="match status" value="1"/>
</dbReference>
<proteinExistence type="predicted"/>
<dbReference type="PROSITE" id="PS00108">
    <property type="entry name" value="PROTEIN_KINASE_ST"/>
    <property type="match status" value="1"/>
</dbReference>
<evidence type="ECO:0000313" key="8">
    <source>
        <dbReference type="EMBL" id="QEL20595.1"/>
    </source>
</evidence>
<dbReference type="InterPro" id="IPR011009">
    <property type="entry name" value="Kinase-like_dom_sf"/>
</dbReference>
<keyword evidence="2 5" id="KW-0547">Nucleotide-binding</keyword>
<dbReference type="RefSeq" id="WP_149114871.1">
    <property type="nucleotide sequence ID" value="NZ_CP042425.1"/>
</dbReference>
<dbReference type="AlphaFoldDB" id="A0A5C1APS3"/>
<dbReference type="EMBL" id="CP042425">
    <property type="protein sequence ID" value="QEL20595.1"/>
    <property type="molecule type" value="Genomic_DNA"/>
</dbReference>
<dbReference type="SUPFAM" id="SSF56112">
    <property type="entry name" value="Protein kinase-like (PK-like)"/>
    <property type="match status" value="1"/>
</dbReference>
<dbReference type="InterPro" id="IPR000719">
    <property type="entry name" value="Prot_kinase_dom"/>
</dbReference>
<accession>A0A5C1APS3</accession>
<dbReference type="PROSITE" id="PS50011">
    <property type="entry name" value="PROTEIN_KINASE_DOM"/>
    <property type="match status" value="1"/>
</dbReference>
<dbReference type="PANTHER" id="PTHR43289">
    <property type="entry name" value="MITOGEN-ACTIVATED PROTEIN KINASE KINASE KINASE 20-RELATED"/>
    <property type="match status" value="1"/>
</dbReference>
<dbReference type="Pfam" id="PF08668">
    <property type="entry name" value="HDOD"/>
    <property type="match status" value="1"/>
</dbReference>
<keyword evidence="4 5" id="KW-0067">ATP-binding</keyword>
<evidence type="ECO:0000259" key="7">
    <source>
        <dbReference type="PROSITE" id="PS51833"/>
    </source>
</evidence>
<dbReference type="Pfam" id="PF00069">
    <property type="entry name" value="Pkinase"/>
    <property type="match status" value="1"/>
</dbReference>
<dbReference type="Gene3D" id="3.30.200.20">
    <property type="entry name" value="Phosphorylase Kinase, domain 1"/>
    <property type="match status" value="1"/>
</dbReference>
<dbReference type="OrthoDB" id="6111975at2"/>
<dbReference type="InterPro" id="IPR017441">
    <property type="entry name" value="Protein_kinase_ATP_BS"/>
</dbReference>
<name>A0A5C1APS3_9BACT</name>
<keyword evidence="3" id="KW-0418">Kinase</keyword>
<sequence>MSRKSILQAILRHARLVTPSPIALRVVNVASRPDCTIPEIADILGQDPVLCGKVLKTVNSCVYTPGRRPVATVEGAVMMLGLNPLRSLVLGLSLPIAQSDARPDSVLRDFWVDAVSGGILAKELSLHAQGQAPGYDLVAGLLQNLGLLMLAEQDPAGWRRYSEVPAEEALTDPLAIEERIFGVNHVEVTCTLLTSWNLPDDVLEPVRHHHAPDGLRTYNRRSWHTRAELLNFVDALVHLDRVAESPVLLKDLLARAVTLFGMGQQALIEFLQRVAPKIEEVKTVFELDVHGSQDYSAVLGRGCEALVDLSFRNQFEFLTAPPDAPAVGREPATRATPVQPRVLVVGPEATIGLPPSSPPAFQPEFMTRFPAGGFRIDQFDVRHELGRGAMGVVYAGYDEAVCREVAIKVMAPTYATSNDARARFAREARALAAIRHPNIVGVYTVGTIDRLPYIAMEHVRGLPLEELVQQVGPLPIDRIVDYGRQIADGMAAAHQKGIVHRDLKPANILVDTTENQIKVGDFGLARGLDNLGITQAGTLIGSPLYMSPEQIDGQPADARSDLFSLGSVFYYMCTGRLPFDSPTITGLLRQIGNCDPVPPKHLRAVLPEELDVVVMNLLKRDPADRIQTATDLRARLELLDSVSA</sequence>
<feature type="domain" description="Protein kinase" evidence="6">
    <location>
        <begin position="379"/>
        <end position="639"/>
    </location>
</feature>
<dbReference type="InterPro" id="IPR008271">
    <property type="entry name" value="Ser/Thr_kinase_AS"/>
</dbReference>
<organism evidence="8 9">
    <name type="scientific">Limnoglobus roseus</name>
    <dbReference type="NCBI Taxonomy" id="2598579"/>
    <lineage>
        <taxon>Bacteria</taxon>
        <taxon>Pseudomonadati</taxon>
        <taxon>Planctomycetota</taxon>
        <taxon>Planctomycetia</taxon>
        <taxon>Gemmatales</taxon>
        <taxon>Gemmataceae</taxon>
        <taxon>Limnoglobus</taxon>
    </lineage>
</organism>
<dbReference type="Gene3D" id="1.10.3210.10">
    <property type="entry name" value="Hypothetical protein af1432"/>
    <property type="match status" value="1"/>
</dbReference>
<dbReference type="CDD" id="cd14014">
    <property type="entry name" value="STKc_PknB_like"/>
    <property type="match status" value="1"/>
</dbReference>
<evidence type="ECO:0000256" key="1">
    <source>
        <dbReference type="ARBA" id="ARBA00022679"/>
    </source>
</evidence>
<evidence type="ECO:0000256" key="4">
    <source>
        <dbReference type="ARBA" id="ARBA00022840"/>
    </source>
</evidence>
<feature type="binding site" evidence="5">
    <location>
        <position position="408"/>
    </location>
    <ligand>
        <name>ATP</name>
        <dbReference type="ChEBI" id="CHEBI:30616"/>
    </ligand>
</feature>
<dbReference type="SUPFAM" id="SSF109604">
    <property type="entry name" value="HD-domain/PDEase-like"/>
    <property type="match status" value="1"/>
</dbReference>
<dbReference type="PANTHER" id="PTHR43289:SF6">
    <property type="entry name" value="SERINE_THREONINE-PROTEIN KINASE NEKL-3"/>
    <property type="match status" value="1"/>
</dbReference>
<evidence type="ECO:0000256" key="3">
    <source>
        <dbReference type="ARBA" id="ARBA00022777"/>
    </source>
</evidence>
<protein>
    <submittedName>
        <fullName evidence="8">HDOD domain-containing protein</fullName>
    </submittedName>
</protein>
<dbReference type="InterPro" id="IPR013976">
    <property type="entry name" value="HDOD"/>
</dbReference>
<keyword evidence="1" id="KW-0808">Transferase</keyword>
<gene>
    <name evidence="8" type="ORF">PX52LOC_07700</name>
</gene>
<keyword evidence="9" id="KW-1185">Reference proteome</keyword>
<evidence type="ECO:0000313" key="9">
    <source>
        <dbReference type="Proteomes" id="UP000324974"/>
    </source>
</evidence>
<feature type="domain" description="HDOD" evidence="7">
    <location>
        <begin position="16"/>
        <end position="212"/>
    </location>
</feature>
<reference evidence="9" key="1">
    <citation type="submission" date="2019-08" db="EMBL/GenBank/DDBJ databases">
        <title>Limnoglobus roseus gen. nov., sp. nov., a novel freshwater planctomycete with a giant genome from the family Gemmataceae.</title>
        <authorList>
            <person name="Kulichevskaya I.S."/>
            <person name="Naumoff D.G."/>
            <person name="Miroshnikov K."/>
            <person name="Ivanova A."/>
            <person name="Philippov D.A."/>
            <person name="Hakobyan A."/>
            <person name="Rijpstra I.C."/>
            <person name="Sinninghe Damste J.S."/>
            <person name="Liesack W."/>
            <person name="Dedysh S.N."/>
        </authorList>
    </citation>
    <scope>NUCLEOTIDE SEQUENCE [LARGE SCALE GENOMIC DNA]</scope>
    <source>
        <strain evidence="9">PX52</strain>
    </source>
</reference>
<dbReference type="GO" id="GO:0004674">
    <property type="term" value="F:protein serine/threonine kinase activity"/>
    <property type="evidence" value="ECO:0007669"/>
    <property type="project" value="TreeGrafter"/>
</dbReference>
<evidence type="ECO:0000256" key="2">
    <source>
        <dbReference type="ARBA" id="ARBA00022741"/>
    </source>
</evidence>